<dbReference type="InterPro" id="IPR025178">
    <property type="entry name" value="Lnb_N"/>
</dbReference>
<gene>
    <name evidence="4" type="ORF">MNBD_GAMMA11-2273</name>
</gene>
<evidence type="ECO:0000313" key="4">
    <source>
        <dbReference type="EMBL" id="VAW59645.1"/>
    </source>
</evidence>
<feature type="domain" description="Lnb N-terminal periplasmic" evidence="1">
    <location>
        <begin position="140"/>
        <end position="308"/>
    </location>
</feature>
<sequence length="650" mass="74755">MVKRLIFSVFAVNLLGVSLLYGAVEPDIGFAGPDSSHLSVEKYIERARQLKLAEQVAWLNLLHYKKTGYGGLESQVDDEAFYLAKQGAVDPQAELEASLRRFFSHQPAAHPQCRFPARLHWLNRQLDFQQQLPSVDCNKFNRWKEKYQVKQLTLLFPTMYLDNPASMFGHTFIRFDREDGNQLLSQTLSYAAAHGGSDSVLLYSWKGITGGYAGRFFINPYYETLEEYSDIEQRDIWEYTLNLNAQEIEQLVRHIWELRGMHFEYYFFRENCAYRLLSLLDVAREGIDMSMSSHPLYAIPVDTVRDIERAGLISSRHYRPSANSKIVQMSQQIDRQGRELAFSVANKNAPVESILRLPDQADIMQSQIYRRQKILQLADEILNQKKITGAETDELQLKLLSVRSKLPAATQQQIFNFVADAPESAHSSARLQLSAGERAHQRFYTIGLRPAFHDILDASRGFNNGASISLFDARLRWYKAVEKLELAQLNLFSMRSLVPVASWATPLSRRISFQFKRRDFTPEKRISEIESQLAAGYTTGVRNFLAYAMLTTQFDYATELKNNHALYAGADMGIRWAHSRSGQSLAVSWQTEISYQNLQQLSGEAGDIQKINVGVQLDLMRDHAIRFEYEYIDYAQFDVREGRFSYLVYF</sequence>
<evidence type="ECO:0000259" key="1">
    <source>
        <dbReference type="Pfam" id="PF13387"/>
    </source>
</evidence>
<organism evidence="4">
    <name type="scientific">hydrothermal vent metagenome</name>
    <dbReference type="NCBI Taxonomy" id="652676"/>
    <lineage>
        <taxon>unclassified sequences</taxon>
        <taxon>metagenomes</taxon>
        <taxon>ecological metagenomes</taxon>
    </lineage>
</organism>
<dbReference type="EMBL" id="UOFG01000089">
    <property type="protein sequence ID" value="VAW59645.1"/>
    <property type="molecule type" value="Genomic_DNA"/>
</dbReference>
<evidence type="ECO:0000259" key="2">
    <source>
        <dbReference type="Pfam" id="PF25222"/>
    </source>
</evidence>
<feature type="domain" description="DUF7843" evidence="3">
    <location>
        <begin position="51"/>
        <end position="125"/>
    </location>
</feature>
<accession>A0A3B0WUH4</accession>
<dbReference type="Pfam" id="PF13387">
    <property type="entry name" value="Lnb_N"/>
    <property type="match status" value="1"/>
</dbReference>
<evidence type="ECO:0000259" key="3">
    <source>
        <dbReference type="Pfam" id="PF25225"/>
    </source>
</evidence>
<name>A0A3B0WUH4_9ZZZZ</name>
<reference evidence="4" key="1">
    <citation type="submission" date="2018-06" db="EMBL/GenBank/DDBJ databases">
        <authorList>
            <person name="Zhirakovskaya E."/>
        </authorList>
    </citation>
    <scope>NUCLEOTIDE SEQUENCE</scope>
</reference>
<dbReference type="AlphaFoldDB" id="A0A3B0WUH4"/>
<dbReference type="InterPro" id="IPR057165">
    <property type="entry name" value="DUF7843"/>
</dbReference>
<proteinExistence type="predicted"/>
<protein>
    <submittedName>
        <fullName evidence="4">Putative outermembrane protein</fullName>
    </submittedName>
</protein>
<feature type="domain" description="DUF7840" evidence="2">
    <location>
        <begin position="421"/>
        <end position="649"/>
    </location>
</feature>
<dbReference type="Pfam" id="PF25222">
    <property type="entry name" value="DUF7840"/>
    <property type="match status" value="1"/>
</dbReference>
<dbReference type="Pfam" id="PF25225">
    <property type="entry name" value="DUF7843"/>
    <property type="match status" value="1"/>
</dbReference>
<dbReference type="InterPro" id="IPR057162">
    <property type="entry name" value="DUF7840"/>
</dbReference>